<comment type="caution">
    <text evidence="2">The sequence shown here is derived from an EMBL/GenBank/DDBJ whole genome shotgun (WGS) entry which is preliminary data.</text>
</comment>
<feature type="transmembrane region" description="Helical" evidence="1">
    <location>
        <begin position="56"/>
        <end position="74"/>
    </location>
</feature>
<feature type="transmembrane region" description="Helical" evidence="1">
    <location>
        <begin position="95"/>
        <end position="117"/>
    </location>
</feature>
<dbReference type="Proteomes" id="UP000093514">
    <property type="component" value="Unassembled WGS sequence"/>
</dbReference>
<evidence type="ECO:0000313" key="3">
    <source>
        <dbReference type="Proteomes" id="UP000093514"/>
    </source>
</evidence>
<evidence type="ECO:0000256" key="1">
    <source>
        <dbReference type="SAM" id="Phobius"/>
    </source>
</evidence>
<dbReference type="PANTHER" id="PTHR36111:SF2">
    <property type="entry name" value="INNER MEMBRANE PROTEIN"/>
    <property type="match status" value="1"/>
</dbReference>
<reference evidence="2 3" key="2">
    <citation type="submission" date="2016-08" db="EMBL/GenBank/DDBJ databases">
        <title>Orenia metallireducens sp. nov. strain Z6, a Novel Metal-reducing Firmicute from the Deep Subsurface.</title>
        <authorList>
            <person name="Maxim B.I."/>
            <person name="Kenneth K."/>
            <person name="Flynn T.M."/>
            <person name="Oloughlin E.J."/>
            <person name="Locke R.A."/>
            <person name="Weber J.R."/>
            <person name="Egan S.M."/>
            <person name="Mackie R.I."/>
            <person name="Cann I.K."/>
        </authorList>
    </citation>
    <scope>NUCLEOTIDE SEQUENCE [LARGE SCALE GENOMIC DNA]</scope>
    <source>
        <strain evidence="2 3">Z6</strain>
    </source>
</reference>
<dbReference type="InterPro" id="IPR007563">
    <property type="entry name" value="DUF554"/>
</dbReference>
<organism evidence="2 3">
    <name type="scientific">Orenia metallireducens</name>
    <dbReference type="NCBI Taxonomy" id="1413210"/>
    <lineage>
        <taxon>Bacteria</taxon>
        <taxon>Bacillati</taxon>
        <taxon>Bacillota</taxon>
        <taxon>Clostridia</taxon>
        <taxon>Halanaerobiales</taxon>
        <taxon>Halobacteroidaceae</taxon>
        <taxon>Orenia</taxon>
    </lineage>
</organism>
<keyword evidence="3" id="KW-1185">Reference proteome</keyword>
<accession>A0A1C0ACV0</accession>
<keyword evidence="1" id="KW-0472">Membrane</keyword>
<dbReference type="RefSeq" id="WP_068714531.1">
    <property type="nucleotide sequence ID" value="NZ_LWDV01000005.1"/>
</dbReference>
<dbReference type="AlphaFoldDB" id="A0A1C0ACV0"/>
<sequence length="223" mass="23944">MKGTIVNTISIIIGGSFGMMLGTKLKNRFKEIVMQGLSLSVLLIGMQMALRTDNPTYIIFSLLIGGLIGEVVNIENRLENVGKWFERKLGNKGRVAEGFVQCSLIYCVGAMAIMGAIQDGLQHDPSILYAKALLDGFSAIAFASTLGIGVILSSIPVFLYQGIITLLATQAKVFLTSSIIIEMTATGGLLILAIALNMLNITKIKVGNLLPAIFIVVTLVYLF</sequence>
<dbReference type="EMBL" id="LWDV01000005">
    <property type="protein sequence ID" value="OCL28453.1"/>
    <property type="molecule type" value="Genomic_DNA"/>
</dbReference>
<evidence type="ECO:0008006" key="4">
    <source>
        <dbReference type="Google" id="ProtNLM"/>
    </source>
</evidence>
<feature type="transmembrane region" description="Helical" evidence="1">
    <location>
        <begin position="137"/>
        <end position="161"/>
    </location>
</feature>
<gene>
    <name evidence="2" type="ORF">U472_00780</name>
</gene>
<keyword evidence="1" id="KW-1133">Transmembrane helix</keyword>
<dbReference type="OrthoDB" id="9797976at2"/>
<dbReference type="PANTHER" id="PTHR36111">
    <property type="entry name" value="INNER MEMBRANE PROTEIN-RELATED"/>
    <property type="match status" value="1"/>
</dbReference>
<name>A0A1C0ACV0_9FIRM</name>
<feature type="transmembrane region" description="Helical" evidence="1">
    <location>
        <begin position="6"/>
        <end position="25"/>
    </location>
</feature>
<protein>
    <recommendedName>
        <fullName evidence="4">DUF554 domain-containing protein</fullName>
    </recommendedName>
</protein>
<proteinExistence type="predicted"/>
<keyword evidence="1" id="KW-0812">Transmembrane</keyword>
<reference evidence="3" key="1">
    <citation type="submission" date="2016-07" db="EMBL/GenBank/DDBJ databases">
        <authorList>
            <person name="Florea S."/>
            <person name="Webb J.S."/>
            <person name="Jaromczyk J."/>
            <person name="Schardl C.L."/>
        </authorList>
    </citation>
    <scope>NUCLEOTIDE SEQUENCE [LARGE SCALE GENOMIC DNA]</scope>
    <source>
        <strain evidence="3">Z6</strain>
    </source>
</reference>
<feature type="transmembrane region" description="Helical" evidence="1">
    <location>
        <begin position="204"/>
        <end position="222"/>
    </location>
</feature>
<feature type="transmembrane region" description="Helical" evidence="1">
    <location>
        <begin position="173"/>
        <end position="198"/>
    </location>
</feature>
<evidence type="ECO:0000313" key="2">
    <source>
        <dbReference type="EMBL" id="OCL28453.1"/>
    </source>
</evidence>
<dbReference type="Pfam" id="PF04474">
    <property type="entry name" value="DUF554"/>
    <property type="match status" value="1"/>
</dbReference>